<feature type="transmembrane region" description="Helical" evidence="3">
    <location>
        <begin position="484"/>
        <end position="504"/>
    </location>
</feature>
<evidence type="ECO:0000256" key="1">
    <source>
        <dbReference type="ARBA" id="ARBA00009186"/>
    </source>
</evidence>
<evidence type="ECO:0000259" key="5">
    <source>
        <dbReference type="Pfam" id="PF16327"/>
    </source>
</evidence>
<dbReference type="PANTHER" id="PTHR43653">
    <property type="entry name" value="CYTOCHROME C ASSEMBLY PROTEIN-RELATED"/>
    <property type="match status" value="1"/>
</dbReference>
<organism evidence="6 7">
    <name type="scientific">Agaribacillus aureus</name>
    <dbReference type="NCBI Taxonomy" id="3051825"/>
    <lineage>
        <taxon>Bacteria</taxon>
        <taxon>Pseudomonadati</taxon>
        <taxon>Bacteroidota</taxon>
        <taxon>Cytophagia</taxon>
        <taxon>Cytophagales</taxon>
        <taxon>Splendidivirgaceae</taxon>
        <taxon>Agaribacillus</taxon>
    </lineage>
</organism>
<feature type="transmembrane region" description="Helical" evidence="3">
    <location>
        <begin position="234"/>
        <end position="255"/>
    </location>
</feature>
<dbReference type="InterPro" id="IPR032523">
    <property type="entry name" value="CcmF_C"/>
</dbReference>
<feature type="transmembrane region" description="Helical" evidence="3">
    <location>
        <begin position="203"/>
        <end position="222"/>
    </location>
</feature>
<dbReference type="Proteomes" id="UP001172083">
    <property type="component" value="Unassembled WGS sequence"/>
</dbReference>
<evidence type="ECO:0000256" key="2">
    <source>
        <dbReference type="ARBA" id="ARBA00022748"/>
    </source>
</evidence>
<keyword evidence="3" id="KW-0472">Membrane</keyword>
<feature type="transmembrane region" description="Helical" evidence="3">
    <location>
        <begin position="814"/>
        <end position="831"/>
    </location>
</feature>
<feature type="transmembrane region" description="Helical" evidence="3">
    <location>
        <begin position="511"/>
        <end position="532"/>
    </location>
</feature>
<name>A0ABT8LD44_9BACT</name>
<protein>
    <submittedName>
        <fullName evidence="6">Cytochrome c biogenesis protein CcsA</fullName>
    </submittedName>
</protein>
<proteinExistence type="inferred from homology"/>
<feature type="transmembrane region" description="Helical" evidence="3">
    <location>
        <begin position="337"/>
        <end position="357"/>
    </location>
</feature>
<evidence type="ECO:0000313" key="6">
    <source>
        <dbReference type="EMBL" id="MDN5215699.1"/>
    </source>
</evidence>
<feature type="transmembrane region" description="Helical" evidence="3">
    <location>
        <begin position="275"/>
        <end position="291"/>
    </location>
</feature>
<evidence type="ECO:0000259" key="4">
    <source>
        <dbReference type="Pfam" id="PF01578"/>
    </source>
</evidence>
<gene>
    <name evidence="6" type="primary">ccsA</name>
    <name evidence="6" type="ORF">QQ020_26715</name>
</gene>
<comment type="similarity">
    <text evidence="1">Belongs to the CcmF/CycK/Ccl1/NrfE/CcsA family.</text>
</comment>
<keyword evidence="7" id="KW-1185">Reference proteome</keyword>
<sequence>MVHSFVGNLGHLLIIVAFVSSILAAATYFFASSDNPLKANEWRLFARMSFFVHAVAVFATVYCLFHIISNYYYEYHYPWKVSDRNLPFIYKISSLWQDQEGSFLLWIFWDMVLGLVIIFTNKYWEAPVMTIFALVQAFLTSMILGVVIPGINLKIGSDPFILLRDVFYSDEIFRLNPNFVPADGTGLNPLLQNYWMAIHPPTLFLGFATTLVPFAYCIAGLWKKRYTEWIRPALPWSLFSAVTLGTGILMGGYWAYETLNFEGFWNWDPVENASLVPWLTLVASYHTMIAYRNSTTALKTAVILIVVTFILVLYSTFLTRSGVLGDASVHSFTDLGLSGQLLIYLLAFMVLSVFLIIIRWKDIPAGGKEVSTYSREFWIFMGATTLCLMAFQVIVATSIPVFNEIIEWFGGIGNIAAPSDPASFYSSKQLWFAIFLAIFSGTGQFFWWKKMEKEKLKAALTYPFVITLVLAGLVIVVAKVKDFSYILLLTASIYSAIANGSILIKLLRSNINLAGGSIAHIGIAMMLIGILFSTGYSKVVSINKSGLKIFADVEEEFNLENIVLFLNQSQKMEPYDLTYKGRRLDVKGVPGYVDFNDLGPTEDRTKAIALDDISVNGKVYANKGDTVKIHPENIYFQVDYVDKRGKNFSLFPRMQINESMGNVSSPDIKRYLTKDLYTHLNYAPYLTPEDQVEWSDPETHTVKLGQRFFINDFVTILDKVERVENVAELGLNESDLAVRASISIFSNEGKYTIEPLYIIRERMLGRVPETLQELGIQIIFSKIDPQTNEFTFEVRTTQRDFIVLKAVQKPGINVLWTGTMVMILGFIIAIRRRYREFIKMRNKGTEL</sequence>
<dbReference type="Pfam" id="PF01578">
    <property type="entry name" value="Cytochrom_C_asm"/>
    <property type="match status" value="1"/>
</dbReference>
<dbReference type="RefSeq" id="WP_346761037.1">
    <property type="nucleotide sequence ID" value="NZ_JAUJEB010000007.1"/>
</dbReference>
<evidence type="ECO:0000313" key="7">
    <source>
        <dbReference type="Proteomes" id="UP001172083"/>
    </source>
</evidence>
<dbReference type="Pfam" id="PF16327">
    <property type="entry name" value="CcmF_C"/>
    <property type="match status" value="1"/>
</dbReference>
<dbReference type="PANTHER" id="PTHR43653:SF1">
    <property type="entry name" value="CYTOCHROME C-TYPE BIOGENESIS PROTEIN CCMF"/>
    <property type="match status" value="1"/>
</dbReference>
<evidence type="ECO:0000256" key="3">
    <source>
        <dbReference type="SAM" id="Phobius"/>
    </source>
</evidence>
<dbReference type="EMBL" id="JAUJEB010000007">
    <property type="protein sequence ID" value="MDN5215699.1"/>
    <property type="molecule type" value="Genomic_DNA"/>
</dbReference>
<feature type="transmembrane region" description="Helical" evidence="3">
    <location>
        <begin position="460"/>
        <end position="478"/>
    </location>
</feature>
<feature type="domain" description="Cytochrome c assembly protein" evidence="4">
    <location>
        <begin position="100"/>
        <end position="321"/>
    </location>
</feature>
<feature type="transmembrane region" description="Helical" evidence="3">
    <location>
        <begin position="430"/>
        <end position="448"/>
    </location>
</feature>
<dbReference type="InterPro" id="IPR003567">
    <property type="entry name" value="Cyt_c_biogenesis"/>
</dbReference>
<accession>A0ABT8LD44</accession>
<feature type="transmembrane region" description="Helical" evidence="3">
    <location>
        <begin position="12"/>
        <end position="30"/>
    </location>
</feature>
<feature type="domain" description="Cytochrome c-type biogenesis protein CcmF C-terminal" evidence="5">
    <location>
        <begin position="342"/>
        <end position="538"/>
    </location>
</feature>
<keyword evidence="2" id="KW-0201">Cytochrome c-type biogenesis</keyword>
<feature type="transmembrane region" description="Helical" evidence="3">
    <location>
        <begin position="298"/>
        <end position="317"/>
    </location>
</feature>
<keyword evidence="3" id="KW-1133">Transmembrane helix</keyword>
<dbReference type="InterPro" id="IPR002541">
    <property type="entry name" value="Cyt_c_assembly"/>
</dbReference>
<feature type="transmembrane region" description="Helical" evidence="3">
    <location>
        <begin position="50"/>
        <end position="73"/>
    </location>
</feature>
<feature type="transmembrane region" description="Helical" evidence="3">
    <location>
        <begin position="377"/>
        <end position="399"/>
    </location>
</feature>
<feature type="transmembrane region" description="Helical" evidence="3">
    <location>
        <begin position="103"/>
        <end position="124"/>
    </location>
</feature>
<dbReference type="PRINTS" id="PR01410">
    <property type="entry name" value="CCBIOGENESIS"/>
</dbReference>
<reference evidence="6" key="1">
    <citation type="submission" date="2023-06" db="EMBL/GenBank/DDBJ databases">
        <title>Genomic of Agaribacillus aureum.</title>
        <authorList>
            <person name="Wang G."/>
        </authorList>
    </citation>
    <scope>NUCLEOTIDE SEQUENCE</scope>
    <source>
        <strain evidence="6">BMA12</strain>
    </source>
</reference>
<comment type="caution">
    <text evidence="6">The sequence shown here is derived from an EMBL/GenBank/DDBJ whole genome shotgun (WGS) entry which is preliminary data.</text>
</comment>
<feature type="transmembrane region" description="Helical" evidence="3">
    <location>
        <begin position="131"/>
        <end position="151"/>
    </location>
</feature>
<keyword evidence="3" id="KW-0812">Transmembrane</keyword>